<evidence type="ECO:0000256" key="1">
    <source>
        <dbReference type="ARBA" id="ARBA00004651"/>
    </source>
</evidence>
<protein>
    <submittedName>
        <fullName evidence="7">Threonine/homoserine/homoserine lactone efflux protein</fullName>
    </submittedName>
</protein>
<feature type="transmembrane region" description="Helical" evidence="6">
    <location>
        <begin position="124"/>
        <end position="151"/>
    </location>
</feature>
<feature type="transmembrane region" description="Helical" evidence="6">
    <location>
        <begin position="6"/>
        <end position="30"/>
    </location>
</feature>
<feature type="transmembrane region" description="Helical" evidence="6">
    <location>
        <begin position="76"/>
        <end position="94"/>
    </location>
</feature>
<keyword evidence="3 6" id="KW-0812">Transmembrane</keyword>
<evidence type="ECO:0000313" key="8">
    <source>
        <dbReference type="Proteomes" id="UP000192917"/>
    </source>
</evidence>
<proteinExistence type="predicted"/>
<keyword evidence="4 6" id="KW-1133">Transmembrane helix</keyword>
<evidence type="ECO:0000256" key="3">
    <source>
        <dbReference type="ARBA" id="ARBA00022692"/>
    </source>
</evidence>
<evidence type="ECO:0000256" key="2">
    <source>
        <dbReference type="ARBA" id="ARBA00022475"/>
    </source>
</evidence>
<keyword evidence="2" id="KW-1003">Cell membrane</keyword>
<feature type="transmembrane region" description="Helical" evidence="6">
    <location>
        <begin position="197"/>
        <end position="218"/>
    </location>
</feature>
<keyword evidence="8" id="KW-1185">Reference proteome</keyword>
<evidence type="ECO:0000256" key="6">
    <source>
        <dbReference type="SAM" id="Phobius"/>
    </source>
</evidence>
<dbReference type="GO" id="GO:0015171">
    <property type="term" value="F:amino acid transmembrane transporter activity"/>
    <property type="evidence" value="ECO:0007669"/>
    <property type="project" value="TreeGrafter"/>
</dbReference>
<dbReference type="GO" id="GO:0005886">
    <property type="term" value="C:plasma membrane"/>
    <property type="evidence" value="ECO:0007669"/>
    <property type="project" value="UniProtKB-SubCell"/>
</dbReference>
<dbReference type="Proteomes" id="UP000192917">
    <property type="component" value="Unassembled WGS sequence"/>
</dbReference>
<keyword evidence="5 6" id="KW-0472">Membrane</keyword>
<sequence length="223" mass="22972">MSPLVVLFVKALVGGFVVAVPVGAIGALCLRRALQGLWVVGLVTGFGAAVADTILAVGAVFGLSLVTDFLWQYQEWLRLLGGLFLLVFGIRMIGQSRTLIDRVTHGAPTATAPSVKLDKAGRGLVAGFGLTIINPATLLAFVGVFAGLGLLHDRPQGLLANGMVVVGVFAGSMAWWSVLTGGVAAVRHHIPPRTVGLVNAGLGLLVAGFGVGALVSFADMTFF</sequence>
<comment type="subcellular location">
    <subcellularLocation>
        <location evidence="1">Cell membrane</location>
        <topology evidence="1">Multi-pass membrane protein</topology>
    </subcellularLocation>
</comment>
<feature type="transmembrane region" description="Helical" evidence="6">
    <location>
        <begin position="37"/>
        <end position="64"/>
    </location>
</feature>
<organism evidence="7 8">
    <name type="scientific">Tistlia consotensis USBA 355</name>
    <dbReference type="NCBI Taxonomy" id="560819"/>
    <lineage>
        <taxon>Bacteria</taxon>
        <taxon>Pseudomonadati</taxon>
        <taxon>Pseudomonadota</taxon>
        <taxon>Alphaproteobacteria</taxon>
        <taxon>Rhodospirillales</taxon>
        <taxon>Rhodovibrionaceae</taxon>
        <taxon>Tistlia</taxon>
    </lineage>
</organism>
<dbReference type="PANTHER" id="PTHR30086">
    <property type="entry name" value="ARGININE EXPORTER PROTEIN ARGO"/>
    <property type="match status" value="1"/>
</dbReference>
<dbReference type="InterPro" id="IPR001123">
    <property type="entry name" value="LeuE-type"/>
</dbReference>
<dbReference type="EMBL" id="FWZX01000001">
    <property type="protein sequence ID" value="SME88605.1"/>
    <property type="molecule type" value="Genomic_DNA"/>
</dbReference>
<dbReference type="Pfam" id="PF01810">
    <property type="entry name" value="LysE"/>
    <property type="match status" value="1"/>
</dbReference>
<accession>A0A1Y6B720</accession>
<evidence type="ECO:0000256" key="5">
    <source>
        <dbReference type="ARBA" id="ARBA00023136"/>
    </source>
</evidence>
<evidence type="ECO:0000313" key="7">
    <source>
        <dbReference type="EMBL" id="SME88605.1"/>
    </source>
</evidence>
<dbReference type="RefSeq" id="WP_159460054.1">
    <property type="nucleotide sequence ID" value="NZ_FWZX01000001.1"/>
</dbReference>
<dbReference type="PANTHER" id="PTHR30086:SF20">
    <property type="entry name" value="ARGININE EXPORTER PROTEIN ARGO-RELATED"/>
    <property type="match status" value="1"/>
</dbReference>
<evidence type="ECO:0000256" key="4">
    <source>
        <dbReference type="ARBA" id="ARBA00022989"/>
    </source>
</evidence>
<feature type="transmembrane region" description="Helical" evidence="6">
    <location>
        <begin position="163"/>
        <end position="185"/>
    </location>
</feature>
<dbReference type="STRING" id="560819.SAMN05428998_101118"/>
<gene>
    <name evidence="7" type="ORF">SAMN05428998_101118</name>
</gene>
<name>A0A1Y6B720_9PROT</name>
<reference evidence="7 8" key="1">
    <citation type="submission" date="2017-04" db="EMBL/GenBank/DDBJ databases">
        <authorList>
            <person name="Afonso C.L."/>
            <person name="Miller P.J."/>
            <person name="Scott M.A."/>
            <person name="Spackman E."/>
            <person name="Goraichik I."/>
            <person name="Dimitrov K.M."/>
            <person name="Suarez D.L."/>
            <person name="Swayne D.E."/>
        </authorList>
    </citation>
    <scope>NUCLEOTIDE SEQUENCE [LARGE SCALE GENOMIC DNA]</scope>
    <source>
        <strain evidence="7 8">USBA 355</strain>
    </source>
</reference>
<dbReference type="AlphaFoldDB" id="A0A1Y6B720"/>